<keyword evidence="3" id="KW-0472">Membrane</keyword>
<protein>
    <submittedName>
        <fullName evidence="4">Uncharacterized protein</fullName>
    </submittedName>
</protein>
<organism evidence="4 5">
    <name type="scientific">Cherax quadricarinatus</name>
    <name type="common">Australian red claw crayfish</name>
    <dbReference type="NCBI Taxonomy" id="27406"/>
    <lineage>
        <taxon>Eukaryota</taxon>
        <taxon>Metazoa</taxon>
        <taxon>Ecdysozoa</taxon>
        <taxon>Arthropoda</taxon>
        <taxon>Crustacea</taxon>
        <taxon>Multicrustacea</taxon>
        <taxon>Malacostraca</taxon>
        <taxon>Eumalacostraca</taxon>
        <taxon>Eucarida</taxon>
        <taxon>Decapoda</taxon>
        <taxon>Pleocyemata</taxon>
        <taxon>Astacidea</taxon>
        <taxon>Parastacoidea</taxon>
        <taxon>Parastacidae</taxon>
        <taxon>Cherax</taxon>
    </lineage>
</organism>
<dbReference type="EMBL" id="JARKIK010000081">
    <property type="protein sequence ID" value="KAK8725853.1"/>
    <property type="molecule type" value="Genomic_DNA"/>
</dbReference>
<dbReference type="SUPFAM" id="SSF52540">
    <property type="entry name" value="P-loop containing nucleoside triphosphate hydrolases"/>
    <property type="match status" value="1"/>
</dbReference>
<evidence type="ECO:0000313" key="5">
    <source>
        <dbReference type="Proteomes" id="UP001445076"/>
    </source>
</evidence>
<keyword evidence="3" id="KW-1133">Transmembrane helix</keyword>
<keyword evidence="3" id="KW-0812">Transmembrane</keyword>
<dbReference type="Proteomes" id="UP001445076">
    <property type="component" value="Unassembled WGS sequence"/>
</dbReference>
<evidence type="ECO:0000256" key="2">
    <source>
        <dbReference type="SAM" id="MobiDB-lite"/>
    </source>
</evidence>
<proteinExistence type="inferred from homology"/>
<dbReference type="Pfam" id="PF06309">
    <property type="entry name" value="Torsin"/>
    <property type="match status" value="1"/>
</dbReference>
<dbReference type="GO" id="GO:0071218">
    <property type="term" value="P:cellular response to misfolded protein"/>
    <property type="evidence" value="ECO:0007669"/>
    <property type="project" value="TreeGrafter"/>
</dbReference>
<evidence type="ECO:0000313" key="4">
    <source>
        <dbReference type="EMBL" id="KAK8725853.1"/>
    </source>
</evidence>
<evidence type="ECO:0000256" key="3">
    <source>
        <dbReference type="SAM" id="Phobius"/>
    </source>
</evidence>
<dbReference type="GO" id="GO:0016887">
    <property type="term" value="F:ATP hydrolysis activity"/>
    <property type="evidence" value="ECO:0007669"/>
    <property type="project" value="InterPro"/>
</dbReference>
<dbReference type="AlphaFoldDB" id="A0AAW0WDS6"/>
<dbReference type="InterPro" id="IPR027417">
    <property type="entry name" value="P-loop_NTPase"/>
</dbReference>
<sequence length="512" mass="57711">MAAAAPLSSNSARHKPFRRSASAQPETLTMSLSPYSSRRKLRAKSPGRNLTAIFTAKGDSSGRLHSDDSSASRRKTSTSDFSNGLHLKTIKEVSSWNSLSRSSSAPHYNRHSETFPVNKPDDTEDSSTASDNDDYTNLTLSDEPDHYANKRVYPDLSNDSSLKLRSIPYKKKLRTDDNHNSQGLNEKQSVIHSLLKTFSKIIIFIIVLLFSLLFLTVGMTKFFVYQETKCEEKRNAMLPLNELKEQLSLFVVGQEIAIDVLISSLKKIVPNKSEKPLIFWMVGWTGSGKTHTTHIIKDILSETSYVHLVIPSLLPQDTSSLHKEMVKLFNRLDPCSLNVIIIDGWDEEGNFPIKVLENVIFHINHYKAEGYNIGQMVLILSGTRGSTEIGEYFLNLRQSGKSREEFKSEEFINVTTSLREAKLLRAVTQEFVLLPYLPLEVPHIKLCIKEELLKLQNTEVLLKEDKLKKITQKLLDQLNFLPASYPLVAVTGCKRVQPLLALLLSGPNPPSW</sequence>
<gene>
    <name evidence="4" type="ORF">OTU49_010517</name>
</gene>
<reference evidence="4 5" key="1">
    <citation type="journal article" date="2024" name="BMC Genomics">
        <title>Genome assembly of redclaw crayfish (Cherax quadricarinatus) provides insights into its immune adaptation and hypoxia tolerance.</title>
        <authorList>
            <person name="Liu Z."/>
            <person name="Zheng J."/>
            <person name="Li H."/>
            <person name="Fang K."/>
            <person name="Wang S."/>
            <person name="He J."/>
            <person name="Zhou D."/>
            <person name="Weng S."/>
            <person name="Chi M."/>
            <person name="Gu Z."/>
            <person name="He J."/>
            <person name="Li F."/>
            <person name="Wang M."/>
        </authorList>
    </citation>
    <scope>NUCLEOTIDE SEQUENCE [LARGE SCALE GENOMIC DNA]</scope>
    <source>
        <strain evidence="4">ZL_2023a</strain>
    </source>
</reference>
<comment type="similarity">
    <text evidence="1">Belongs to the ClpA/ClpB family. Torsin subfamily.</text>
</comment>
<dbReference type="PANTHER" id="PTHR10760:SF2">
    <property type="entry name" value="LD13476P-RELATED"/>
    <property type="match status" value="1"/>
</dbReference>
<feature type="compositionally biased region" description="Polar residues" evidence="2">
    <location>
        <begin position="126"/>
        <end position="140"/>
    </location>
</feature>
<dbReference type="GO" id="GO:0012505">
    <property type="term" value="C:endomembrane system"/>
    <property type="evidence" value="ECO:0007669"/>
    <property type="project" value="UniProtKB-ARBA"/>
</dbReference>
<name>A0AAW0WDS6_CHEQU</name>
<feature type="compositionally biased region" description="Basic and acidic residues" evidence="2">
    <location>
        <begin position="60"/>
        <end position="71"/>
    </location>
</feature>
<dbReference type="GO" id="GO:0005524">
    <property type="term" value="F:ATP binding"/>
    <property type="evidence" value="ECO:0007669"/>
    <property type="project" value="InterPro"/>
</dbReference>
<comment type="caution">
    <text evidence="4">The sequence shown here is derived from an EMBL/GenBank/DDBJ whole genome shotgun (WGS) entry which is preliminary data.</text>
</comment>
<dbReference type="Gene3D" id="3.40.50.300">
    <property type="entry name" value="P-loop containing nucleotide triphosphate hydrolases"/>
    <property type="match status" value="1"/>
</dbReference>
<accession>A0AAW0WDS6</accession>
<feature type="region of interest" description="Disordered" evidence="2">
    <location>
        <begin position="96"/>
        <end position="142"/>
    </location>
</feature>
<feature type="compositionally biased region" description="Polar residues" evidence="2">
    <location>
        <begin position="21"/>
        <end position="36"/>
    </location>
</feature>
<feature type="transmembrane region" description="Helical" evidence="3">
    <location>
        <begin position="201"/>
        <end position="225"/>
    </location>
</feature>
<feature type="region of interest" description="Disordered" evidence="2">
    <location>
        <begin position="1"/>
        <end position="81"/>
    </location>
</feature>
<dbReference type="InterPro" id="IPR010448">
    <property type="entry name" value="Torsin"/>
</dbReference>
<keyword evidence="5" id="KW-1185">Reference proteome</keyword>
<dbReference type="PANTHER" id="PTHR10760">
    <property type="entry name" value="TORSIN"/>
    <property type="match status" value="1"/>
</dbReference>
<dbReference type="GO" id="GO:0005737">
    <property type="term" value="C:cytoplasm"/>
    <property type="evidence" value="ECO:0007669"/>
    <property type="project" value="UniProtKB-ARBA"/>
</dbReference>
<evidence type="ECO:0000256" key="1">
    <source>
        <dbReference type="ARBA" id="ARBA00006235"/>
    </source>
</evidence>